<dbReference type="HOGENOM" id="CLU_000445_70_54_6"/>
<reference evidence="5 6" key="1">
    <citation type="journal article" date="2005" name="Nucleic Acids Res.">
        <title>The genome sequence of Xanthomonas oryzae pathovar oryzae KACC10331, the bacterial blight pathogen of rice.</title>
        <authorList>
            <person name="Lee B.M."/>
            <person name="Park Y.J."/>
            <person name="Park D.S."/>
            <person name="Kang H.W."/>
            <person name="Kim J.G."/>
            <person name="Song E.S."/>
            <person name="Park I.C."/>
            <person name="Yoon U.H."/>
            <person name="Hahn J.H."/>
            <person name="Koo B.S."/>
            <person name="Lee G.B."/>
            <person name="Kim H."/>
            <person name="Park H.S."/>
            <person name="Yoon K.O."/>
            <person name="Kim J.H."/>
            <person name="Jung C.H."/>
            <person name="Koh N.H."/>
            <person name="Seo J.S."/>
            <person name="Go S.J."/>
        </authorList>
    </citation>
    <scope>NUCLEOTIDE SEQUENCE [LARGE SCALE GENOMIC DNA]</scope>
    <source>
        <strain evidence="6">KACC10331 / KXO85</strain>
    </source>
</reference>
<gene>
    <name evidence="5" type="primary">Rtn</name>
    <name evidence="5" type="ordered locus">XOO1551</name>
</gene>
<feature type="transmembrane region" description="Helical" evidence="1">
    <location>
        <begin position="59"/>
        <end position="82"/>
    </location>
</feature>
<dbReference type="Proteomes" id="UP000006735">
    <property type="component" value="Chromosome"/>
</dbReference>
<evidence type="ECO:0000256" key="1">
    <source>
        <dbReference type="SAM" id="Phobius"/>
    </source>
</evidence>
<dbReference type="NCBIfam" id="TIGR00229">
    <property type="entry name" value="sensory_box"/>
    <property type="match status" value="1"/>
</dbReference>
<dbReference type="SUPFAM" id="SSF141868">
    <property type="entry name" value="EAL domain-like"/>
    <property type="match status" value="1"/>
</dbReference>
<dbReference type="Gene3D" id="3.30.450.20">
    <property type="entry name" value="PAS domain"/>
    <property type="match status" value="1"/>
</dbReference>
<dbReference type="Gene3D" id="3.20.20.450">
    <property type="entry name" value="EAL domain"/>
    <property type="match status" value="1"/>
</dbReference>
<evidence type="ECO:0000259" key="4">
    <source>
        <dbReference type="PROSITE" id="PS50887"/>
    </source>
</evidence>
<dbReference type="AlphaFoldDB" id="Q5H2L6"/>
<keyword evidence="1" id="KW-0472">Membrane</keyword>
<dbReference type="SMART" id="SM00052">
    <property type="entry name" value="EAL"/>
    <property type="match status" value="1"/>
</dbReference>
<dbReference type="SMART" id="SM00086">
    <property type="entry name" value="PAC"/>
    <property type="match status" value="1"/>
</dbReference>
<dbReference type="InterPro" id="IPR052155">
    <property type="entry name" value="Biofilm_reg_signaling"/>
</dbReference>
<organism evidence="5 6">
    <name type="scientific">Xanthomonas oryzae pv. oryzae (strain KACC10331 / KXO85)</name>
    <dbReference type="NCBI Taxonomy" id="291331"/>
    <lineage>
        <taxon>Bacteria</taxon>
        <taxon>Pseudomonadati</taxon>
        <taxon>Pseudomonadota</taxon>
        <taxon>Gammaproteobacteria</taxon>
        <taxon>Lysobacterales</taxon>
        <taxon>Lysobacteraceae</taxon>
        <taxon>Xanthomonas</taxon>
    </lineage>
</organism>
<dbReference type="Pfam" id="PF00563">
    <property type="entry name" value="EAL"/>
    <property type="match status" value="1"/>
</dbReference>
<proteinExistence type="predicted"/>
<dbReference type="PANTHER" id="PTHR44757:SF2">
    <property type="entry name" value="BIOFILM ARCHITECTURE MAINTENANCE PROTEIN MBAA"/>
    <property type="match status" value="1"/>
</dbReference>
<dbReference type="InterPro" id="IPR035919">
    <property type="entry name" value="EAL_sf"/>
</dbReference>
<feature type="domain" description="GGDEF" evidence="4">
    <location>
        <begin position="439"/>
        <end position="572"/>
    </location>
</feature>
<feature type="transmembrane region" description="Helical" evidence="1">
    <location>
        <begin position="254"/>
        <end position="274"/>
    </location>
</feature>
<dbReference type="InterPro" id="IPR000160">
    <property type="entry name" value="GGDEF_dom"/>
</dbReference>
<dbReference type="KEGG" id="xoo:XOO1551"/>
<dbReference type="PANTHER" id="PTHR44757">
    <property type="entry name" value="DIGUANYLATE CYCLASE DGCP"/>
    <property type="match status" value="1"/>
</dbReference>
<dbReference type="InterPro" id="IPR029787">
    <property type="entry name" value="Nucleotide_cyclase"/>
</dbReference>
<dbReference type="Pfam" id="PF00990">
    <property type="entry name" value="GGDEF"/>
    <property type="match status" value="1"/>
</dbReference>
<dbReference type="SMART" id="SM00267">
    <property type="entry name" value="GGDEF"/>
    <property type="match status" value="1"/>
</dbReference>
<dbReference type="SMART" id="SM00091">
    <property type="entry name" value="PAS"/>
    <property type="match status" value="1"/>
</dbReference>
<dbReference type="InterPro" id="IPR001610">
    <property type="entry name" value="PAC"/>
</dbReference>
<accession>Q5H2L6</accession>
<dbReference type="STRING" id="291331.XOO1551"/>
<keyword evidence="1" id="KW-0812">Transmembrane</keyword>
<keyword evidence="6" id="KW-1185">Reference proteome</keyword>
<dbReference type="SUPFAM" id="SSF55073">
    <property type="entry name" value="Nucleotide cyclase"/>
    <property type="match status" value="1"/>
</dbReference>
<dbReference type="InterPro" id="IPR035965">
    <property type="entry name" value="PAS-like_dom_sf"/>
</dbReference>
<dbReference type="InterPro" id="IPR001633">
    <property type="entry name" value="EAL_dom"/>
</dbReference>
<feature type="domain" description="EAL" evidence="3">
    <location>
        <begin position="583"/>
        <end position="837"/>
    </location>
</feature>
<dbReference type="CDD" id="cd01948">
    <property type="entry name" value="EAL"/>
    <property type="match status" value="1"/>
</dbReference>
<keyword evidence="1" id="KW-1133">Transmembrane helix</keyword>
<dbReference type="Gene3D" id="3.30.70.270">
    <property type="match status" value="1"/>
</dbReference>
<sequence>MLTRCASRQAGIAIQTGPLRPLLSSGAHWAPESHWGGEGRTAMAQANGGGQIMQLVRGWLTLPLALLIGIAVCMAVVSALLIEIQSGATAWIVGQSHWSNAQQESVYWMERYLGSGNTADLQSACRVLEVPLGDRAARVAIEQPVIDWDAVYAGLGAGRNAREDMPHMVRLYRYGQQFPYLGDAIALWKRTDGDVLQLSALADRAASVQAATRPDPRALQALRDELHVLDGRMRRDASQFLGYLTRCARLLHDVMVVCSLVTLLLVLITCVLAMRRIRDYLLSHEGRFRTAFQQAALGMVKFDLRGNVLDANASMANILLYRPEELQACTLAEVMHPEDIKLDSRGMLDWPKLLQSGEKRFVRADGGVMWGRWSASLVEPGPEEPTLVLAVIEDVSHAHDLADQVAFHACHDALTGLINRHEIERRLQLLIELPRSPQMCHALCFVDMDYFKLVNDTFGHAVGDKFLCHFADVITMQLRPGDWLGRLGGDEFAILLANTDLPQARALLEGMHAVLGQPWSHQGGRPLTPSCSFGVVEIRQSASDVNSLMTAADLACHAAKEEGRNRIRCFNETDVALAQRRHDGGWISAVQLAIAEERLLLYAQKIQVLSDPGRLQYEVLVRMRASDGRVLSPGEFLPAVERYGLGRMVDTYVLESLCAQLSANPMHLAILDLCHVNLSAQSIAQPDFLDFVCALFERYPALVPKLCMEITETAVIGDLEHAQRFVQSVRARGCHVALDDFGSGMASFGYLKQFTVDVLKIDCGFVRNYAHDAVDRAAVHSIAQVGLALGIEVVAEGVESEADIPGLRDAGVGQVQGFSLHRPCPLEELLHPPQLVPVSG</sequence>
<dbReference type="PROSITE" id="PS50112">
    <property type="entry name" value="PAS"/>
    <property type="match status" value="1"/>
</dbReference>
<dbReference type="PROSITE" id="PS50883">
    <property type="entry name" value="EAL"/>
    <property type="match status" value="1"/>
</dbReference>
<dbReference type="InterPro" id="IPR043128">
    <property type="entry name" value="Rev_trsase/Diguanyl_cyclase"/>
</dbReference>
<evidence type="ECO:0000313" key="6">
    <source>
        <dbReference type="Proteomes" id="UP000006735"/>
    </source>
</evidence>
<dbReference type="CDD" id="cd01949">
    <property type="entry name" value="GGDEF"/>
    <property type="match status" value="1"/>
</dbReference>
<dbReference type="SUPFAM" id="SSF55785">
    <property type="entry name" value="PYP-like sensor domain (PAS domain)"/>
    <property type="match status" value="1"/>
</dbReference>
<dbReference type="PROSITE" id="PS50887">
    <property type="entry name" value="GGDEF"/>
    <property type="match status" value="1"/>
</dbReference>
<dbReference type="CDD" id="cd00130">
    <property type="entry name" value="PAS"/>
    <property type="match status" value="1"/>
</dbReference>
<evidence type="ECO:0000259" key="3">
    <source>
        <dbReference type="PROSITE" id="PS50883"/>
    </source>
</evidence>
<dbReference type="InterPro" id="IPR000014">
    <property type="entry name" value="PAS"/>
</dbReference>
<dbReference type="EMBL" id="AE013598">
    <property type="protein sequence ID" value="AAW74805.1"/>
    <property type="molecule type" value="Genomic_DNA"/>
</dbReference>
<evidence type="ECO:0000259" key="2">
    <source>
        <dbReference type="PROSITE" id="PS50112"/>
    </source>
</evidence>
<name>Q5H2L6_XANOR</name>
<feature type="domain" description="PAS" evidence="2">
    <location>
        <begin position="284"/>
        <end position="339"/>
    </location>
</feature>
<dbReference type="NCBIfam" id="TIGR00254">
    <property type="entry name" value="GGDEF"/>
    <property type="match status" value="1"/>
</dbReference>
<evidence type="ECO:0000313" key="5">
    <source>
        <dbReference type="EMBL" id="AAW74805.1"/>
    </source>
</evidence>
<protein>
    <submittedName>
        <fullName evidence="5">FOG: EAL domain</fullName>
    </submittedName>
</protein>